<accession>A0AAW1MZJ1</accession>
<keyword evidence="1" id="KW-0479">Metal-binding</keyword>
<evidence type="ECO:0000313" key="5">
    <source>
        <dbReference type="Proteomes" id="UP001458880"/>
    </source>
</evidence>
<comment type="caution">
    <text evidence="4">The sequence shown here is derived from an EMBL/GenBank/DDBJ whole genome shotgun (WGS) entry which is preliminary data.</text>
</comment>
<dbReference type="AlphaFoldDB" id="A0AAW1MZJ1"/>
<name>A0AAW1MZJ1_POPJA</name>
<evidence type="ECO:0000256" key="1">
    <source>
        <dbReference type="PROSITE-ProRule" id="PRU00042"/>
    </source>
</evidence>
<proteinExistence type="predicted"/>
<dbReference type="GO" id="GO:0008270">
    <property type="term" value="F:zinc ion binding"/>
    <property type="evidence" value="ECO:0007669"/>
    <property type="project" value="UniProtKB-KW"/>
</dbReference>
<reference evidence="4 5" key="1">
    <citation type="journal article" date="2024" name="BMC Genomics">
        <title>De novo assembly and annotation of Popillia japonica's genome with initial clues to its potential as an invasive pest.</title>
        <authorList>
            <person name="Cucini C."/>
            <person name="Boschi S."/>
            <person name="Funari R."/>
            <person name="Cardaioli E."/>
            <person name="Iannotti N."/>
            <person name="Marturano G."/>
            <person name="Paoli F."/>
            <person name="Bruttini M."/>
            <person name="Carapelli A."/>
            <person name="Frati F."/>
            <person name="Nardi F."/>
        </authorList>
    </citation>
    <scope>NUCLEOTIDE SEQUENCE [LARGE SCALE GENOMIC DNA]</scope>
    <source>
        <strain evidence="4">DMR45628</strain>
    </source>
</reference>
<keyword evidence="5" id="KW-1185">Reference proteome</keyword>
<evidence type="ECO:0000259" key="3">
    <source>
        <dbReference type="PROSITE" id="PS50157"/>
    </source>
</evidence>
<sequence length="240" mass="26393">MSETSTNIITDNSTLNKSSSSSRTLNFSIAKIMEPDKKSPKKNLSDLELVSTASKNINYPSQLESAFKKYVPNVLRSPSELIHQYPLVYYPSQLMCVATTSVSVYSVSSEGGTTGSGPTGISVVNSTAPLPEHYNKSCHMKRTMGQGIDSKSTLNTPTSSTKQKSFECVCGKGFCRNFDLKKHMRKLHESNGAPEADYINNPSNSSYARDRDLHHFISPFLIPQAPTSRGPIPLYSEKLL</sequence>
<evidence type="ECO:0000313" key="4">
    <source>
        <dbReference type="EMBL" id="KAK9751906.1"/>
    </source>
</evidence>
<protein>
    <recommendedName>
        <fullName evidence="3">C2H2-type domain-containing protein</fullName>
    </recommendedName>
</protein>
<feature type="domain" description="C2H2-type" evidence="3">
    <location>
        <begin position="166"/>
        <end position="193"/>
    </location>
</feature>
<keyword evidence="1" id="KW-0862">Zinc</keyword>
<dbReference type="InterPro" id="IPR013087">
    <property type="entry name" value="Znf_C2H2_type"/>
</dbReference>
<keyword evidence="1" id="KW-0863">Zinc-finger</keyword>
<dbReference type="Gene3D" id="3.30.160.60">
    <property type="entry name" value="Classic Zinc Finger"/>
    <property type="match status" value="1"/>
</dbReference>
<evidence type="ECO:0000256" key="2">
    <source>
        <dbReference type="SAM" id="MobiDB-lite"/>
    </source>
</evidence>
<feature type="region of interest" description="Disordered" evidence="2">
    <location>
        <begin position="1"/>
        <end position="20"/>
    </location>
</feature>
<dbReference type="Proteomes" id="UP001458880">
    <property type="component" value="Unassembled WGS sequence"/>
</dbReference>
<dbReference type="EMBL" id="JASPKY010000025">
    <property type="protein sequence ID" value="KAK9751906.1"/>
    <property type="molecule type" value="Genomic_DNA"/>
</dbReference>
<gene>
    <name evidence="4" type="ORF">QE152_g4726</name>
</gene>
<dbReference type="PROSITE" id="PS50157">
    <property type="entry name" value="ZINC_FINGER_C2H2_2"/>
    <property type="match status" value="1"/>
</dbReference>
<organism evidence="4 5">
    <name type="scientific">Popillia japonica</name>
    <name type="common">Japanese beetle</name>
    <dbReference type="NCBI Taxonomy" id="7064"/>
    <lineage>
        <taxon>Eukaryota</taxon>
        <taxon>Metazoa</taxon>
        <taxon>Ecdysozoa</taxon>
        <taxon>Arthropoda</taxon>
        <taxon>Hexapoda</taxon>
        <taxon>Insecta</taxon>
        <taxon>Pterygota</taxon>
        <taxon>Neoptera</taxon>
        <taxon>Endopterygota</taxon>
        <taxon>Coleoptera</taxon>
        <taxon>Polyphaga</taxon>
        <taxon>Scarabaeiformia</taxon>
        <taxon>Scarabaeidae</taxon>
        <taxon>Rutelinae</taxon>
        <taxon>Popillia</taxon>
    </lineage>
</organism>